<keyword evidence="4" id="KW-0804">Transcription</keyword>
<name>A0A1V8ZWR7_SACPI</name>
<dbReference type="GO" id="GO:0006355">
    <property type="term" value="P:regulation of DNA-templated transcription"/>
    <property type="evidence" value="ECO:0007669"/>
    <property type="project" value="InterPro"/>
</dbReference>
<dbReference type="InterPro" id="IPR005158">
    <property type="entry name" value="BTAD"/>
</dbReference>
<dbReference type="InterPro" id="IPR011990">
    <property type="entry name" value="TPR-like_helical_dom_sf"/>
</dbReference>
<feature type="domain" description="OmpR/PhoB-type" evidence="7">
    <location>
        <begin position="95"/>
        <end position="196"/>
    </location>
</feature>
<dbReference type="InterPro" id="IPR036388">
    <property type="entry name" value="WH-like_DNA-bd_sf"/>
</dbReference>
<reference evidence="8 9" key="1">
    <citation type="submission" date="2017-02" db="EMBL/GenBank/DDBJ databases">
        <title>Draft genome of Saccharomonospora sp. 154.</title>
        <authorList>
            <person name="Alonso-Carmona G.S."/>
            <person name="De La Haba R."/>
            <person name="Vera-Gargallo B."/>
            <person name="Sandoval-Trujillo A.H."/>
            <person name="Ramirez-Duran N."/>
            <person name="Ventosa A."/>
        </authorList>
    </citation>
    <scope>NUCLEOTIDE SEQUENCE [LARGE SCALE GENOMIC DNA]</scope>
    <source>
        <strain evidence="8 9">LRS4.154</strain>
    </source>
</reference>
<evidence type="ECO:0000256" key="5">
    <source>
        <dbReference type="PROSITE-ProRule" id="PRU01091"/>
    </source>
</evidence>
<dbReference type="InterPro" id="IPR016032">
    <property type="entry name" value="Sig_transdc_resp-reg_C-effctor"/>
</dbReference>
<evidence type="ECO:0000313" key="9">
    <source>
        <dbReference type="Proteomes" id="UP000192591"/>
    </source>
</evidence>
<dbReference type="PROSITE" id="PS51755">
    <property type="entry name" value="OMPR_PHOB"/>
    <property type="match status" value="1"/>
</dbReference>
<dbReference type="SMART" id="SM01043">
    <property type="entry name" value="BTAD"/>
    <property type="match status" value="1"/>
</dbReference>
<dbReference type="SMART" id="SM00862">
    <property type="entry name" value="Trans_reg_C"/>
    <property type="match status" value="1"/>
</dbReference>
<dbReference type="PANTHER" id="PTHR35807:SF1">
    <property type="entry name" value="TRANSCRIPTIONAL REGULATOR REDD"/>
    <property type="match status" value="1"/>
</dbReference>
<dbReference type="SMART" id="SM00421">
    <property type="entry name" value="HTH_LUXR"/>
    <property type="match status" value="1"/>
</dbReference>
<gene>
    <name evidence="8" type="ORF">B1813_20390</name>
</gene>
<dbReference type="CDD" id="cd15831">
    <property type="entry name" value="BTAD"/>
    <property type="match status" value="1"/>
</dbReference>
<keyword evidence="3 5" id="KW-0238">DNA-binding</keyword>
<feature type="DNA-binding region" description="OmpR/PhoB-type" evidence="5">
    <location>
        <begin position="95"/>
        <end position="196"/>
    </location>
</feature>
<dbReference type="PROSITE" id="PS50043">
    <property type="entry name" value="HTH_LUXR_2"/>
    <property type="match status" value="1"/>
</dbReference>
<dbReference type="Pfam" id="PF00486">
    <property type="entry name" value="Trans_reg_C"/>
    <property type="match status" value="1"/>
</dbReference>
<evidence type="ECO:0000256" key="2">
    <source>
        <dbReference type="ARBA" id="ARBA00023015"/>
    </source>
</evidence>
<organism evidence="8 9">
    <name type="scientific">Saccharomonospora piscinae</name>
    <dbReference type="NCBI Taxonomy" id="687388"/>
    <lineage>
        <taxon>Bacteria</taxon>
        <taxon>Bacillati</taxon>
        <taxon>Actinomycetota</taxon>
        <taxon>Actinomycetes</taxon>
        <taxon>Pseudonocardiales</taxon>
        <taxon>Pseudonocardiaceae</taxon>
        <taxon>Saccharomonospora</taxon>
    </lineage>
</organism>
<dbReference type="SUPFAM" id="SSF46894">
    <property type="entry name" value="C-terminal effector domain of the bipartite response regulators"/>
    <property type="match status" value="2"/>
</dbReference>
<evidence type="ECO:0000259" key="6">
    <source>
        <dbReference type="PROSITE" id="PS50043"/>
    </source>
</evidence>
<keyword evidence="2" id="KW-0805">Transcription regulation</keyword>
<dbReference type="GO" id="GO:0000160">
    <property type="term" value="P:phosphorelay signal transduction system"/>
    <property type="evidence" value="ECO:0007669"/>
    <property type="project" value="InterPro"/>
</dbReference>
<dbReference type="Pfam" id="PF03704">
    <property type="entry name" value="BTAD"/>
    <property type="match status" value="1"/>
</dbReference>
<evidence type="ECO:0000256" key="1">
    <source>
        <dbReference type="ARBA" id="ARBA00005820"/>
    </source>
</evidence>
<feature type="domain" description="HTH luxR-type" evidence="6">
    <location>
        <begin position="12"/>
        <end position="77"/>
    </location>
</feature>
<dbReference type="CDD" id="cd06170">
    <property type="entry name" value="LuxR_C_like"/>
    <property type="match status" value="1"/>
</dbReference>
<dbReference type="InterPro" id="IPR000792">
    <property type="entry name" value="Tscrpt_reg_LuxR_C"/>
</dbReference>
<keyword evidence="9" id="KW-1185">Reference proteome</keyword>
<evidence type="ECO:0000256" key="3">
    <source>
        <dbReference type="ARBA" id="ARBA00023125"/>
    </source>
</evidence>
<evidence type="ECO:0008006" key="10">
    <source>
        <dbReference type="Google" id="ProtNLM"/>
    </source>
</evidence>
<dbReference type="Gene3D" id="1.10.10.10">
    <property type="entry name" value="Winged helix-like DNA-binding domain superfamily/Winged helix DNA-binding domain"/>
    <property type="match status" value="2"/>
</dbReference>
<dbReference type="InterPro" id="IPR051677">
    <property type="entry name" value="AfsR-DnrI-RedD_regulator"/>
</dbReference>
<proteinExistence type="inferred from homology"/>
<dbReference type="PANTHER" id="PTHR35807">
    <property type="entry name" value="TRANSCRIPTIONAL REGULATOR REDD-RELATED"/>
    <property type="match status" value="1"/>
</dbReference>
<dbReference type="PRINTS" id="PR00038">
    <property type="entry name" value="HTHLUXR"/>
</dbReference>
<dbReference type="GO" id="GO:0003677">
    <property type="term" value="F:DNA binding"/>
    <property type="evidence" value="ECO:0007669"/>
    <property type="project" value="UniProtKB-UniRule"/>
</dbReference>
<dbReference type="Pfam" id="PF00196">
    <property type="entry name" value="GerE"/>
    <property type="match status" value="1"/>
</dbReference>
<evidence type="ECO:0000256" key="4">
    <source>
        <dbReference type="ARBA" id="ARBA00023163"/>
    </source>
</evidence>
<dbReference type="Proteomes" id="UP000192591">
    <property type="component" value="Unassembled WGS sequence"/>
</dbReference>
<dbReference type="SUPFAM" id="SSF48452">
    <property type="entry name" value="TPR-like"/>
    <property type="match status" value="1"/>
</dbReference>
<comment type="similarity">
    <text evidence="1">Belongs to the AfsR/DnrI/RedD regulatory family.</text>
</comment>
<comment type="caution">
    <text evidence="8">The sequence shown here is derived from an EMBL/GenBank/DDBJ whole genome shotgun (WGS) entry which is preliminary data.</text>
</comment>
<dbReference type="STRING" id="1962155.B1813_20390"/>
<evidence type="ECO:0000259" key="7">
    <source>
        <dbReference type="PROSITE" id="PS51755"/>
    </source>
</evidence>
<dbReference type="EMBL" id="MWIH01000009">
    <property type="protein sequence ID" value="OQO89312.1"/>
    <property type="molecule type" value="Genomic_DNA"/>
</dbReference>
<dbReference type="RefSeq" id="WP_081194679.1">
    <property type="nucleotide sequence ID" value="NZ_MWIH01000009.1"/>
</dbReference>
<dbReference type="InterPro" id="IPR001867">
    <property type="entry name" value="OmpR/PhoB-type_DNA-bd"/>
</dbReference>
<dbReference type="Gene3D" id="1.25.40.10">
    <property type="entry name" value="Tetratricopeptide repeat domain"/>
    <property type="match status" value="1"/>
</dbReference>
<dbReference type="AlphaFoldDB" id="A0A1V8ZWR7"/>
<protein>
    <recommendedName>
        <fullName evidence="10">Transcriptional regulator</fullName>
    </recommendedName>
</protein>
<accession>A0A1V8ZWR7</accession>
<evidence type="ECO:0000313" key="8">
    <source>
        <dbReference type="EMBL" id="OQO89312.1"/>
    </source>
</evidence>
<sequence>MSLSFASPTPSASAARRSLSARQLAVLRAVGHGLNDQEIASALGLSGDTVTRHVRAVLDVLGLRDRCAAIVYAFDHGIVTPRHRAAPARDTVAPRPAEVTGPRLELGLLGPLHARSGSTTLDLGPLRQQAVLAALASRCDHTVSSATLLADVWGTEPPLGNVVPVYVYRLRRGLRCGNGAAESVIARDRCGYRLLGADVRLDTTRLDAAVAEAGAALRAGDLATAVAEYSRALGLFRGEPLAGLPGPFAELERFRLTERRGALSQRKAELQLSLGRQAEAVDELQSSAALFPHSEPVVTLLMRALHEQGRSADALAAFTRLRRALATDLGVEPGTAVRRLHRAILRDGARPAGPTRCGVR</sequence>